<dbReference type="RefSeq" id="WP_153250594.1">
    <property type="nucleotide sequence ID" value="NZ_CP044205.1"/>
</dbReference>
<dbReference type="Pfam" id="PF25212">
    <property type="entry name" value="HVO_A0114"/>
    <property type="match status" value="1"/>
</dbReference>
<gene>
    <name evidence="1" type="ORF">F6R98_20030</name>
</gene>
<dbReference type="OrthoDB" id="5771171at2"/>
<name>A0A5Q0BNA1_9GAMM</name>
<protein>
    <recommendedName>
        <fullName evidence="3">HTH marR-type domain-containing protein</fullName>
    </recommendedName>
</protein>
<sequence length="122" mass="13619">MKAIIEVSRPGDYRARALEIAKRADAGAPATESDYHLGFEDAGQLFSEFTAERCRMLDVLAATGAQSIYALAKRLRRNYSNVHRDVQAMIEREIIAKDDDSRVYVPWDSVDIRVTLGSSRAA</sequence>
<proteinExistence type="predicted"/>
<accession>A0A5Q0BNA1</accession>
<dbReference type="EMBL" id="CP044205">
    <property type="protein sequence ID" value="QFY44632.1"/>
    <property type="molecule type" value="Genomic_DNA"/>
</dbReference>
<keyword evidence="2" id="KW-1185">Reference proteome</keyword>
<dbReference type="InterPro" id="IPR036390">
    <property type="entry name" value="WH_DNA-bd_sf"/>
</dbReference>
<dbReference type="KEGG" id="mmob:F6R98_20030"/>
<evidence type="ECO:0000313" key="1">
    <source>
        <dbReference type="EMBL" id="QFY44632.1"/>
    </source>
</evidence>
<organism evidence="1 2">
    <name type="scientific">Candidatus Methylospira mobilis</name>
    <dbReference type="NCBI Taxonomy" id="1808979"/>
    <lineage>
        <taxon>Bacteria</taxon>
        <taxon>Pseudomonadati</taxon>
        <taxon>Pseudomonadota</taxon>
        <taxon>Gammaproteobacteria</taxon>
        <taxon>Methylococcales</taxon>
        <taxon>Methylococcaceae</taxon>
        <taxon>Candidatus Methylospira</taxon>
    </lineage>
</organism>
<dbReference type="InParanoid" id="A0A5Q0BNA1"/>
<evidence type="ECO:0008006" key="3">
    <source>
        <dbReference type="Google" id="ProtNLM"/>
    </source>
</evidence>
<evidence type="ECO:0000313" key="2">
    <source>
        <dbReference type="Proteomes" id="UP000325755"/>
    </source>
</evidence>
<dbReference type="AlphaFoldDB" id="A0A5Q0BNA1"/>
<dbReference type="Proteomes" id="UP000325755">
    <property type="component" value="Chromosome"/>
</dbReference>
<reference evidence="1 2" key="1">
    <citation type="submission" date="2019-09" db="EMBL/GenBank/DDBJ databases">
        <title>Ecophysiology of the spiral-shaped methanotroph Methylospira mobilis as revealed by the complete genome sequence.</title>
        <authorList>
            <person name="Oshkin I.Y."/>
            <person name="Dedysh S.N."/>
            <person name="Miroshnikov K."/>
            <person name="Danilova O.V."/>
            <person name="Hakobyan A."/>
            <person name="Liesack W."/>
        </authorList>
    </citation>
    <scope>NUCLEOTIDE SEQUENCE [LARGE SCALE GENOMIC DNA]</scope>
    <source>
        <strain evidence="1 2">Shm1</strain>
    </source>
</reference>
<dbReference type="SUPFAM" id="SSF46785">
    <property type="entry name" value="Winged helix' DNA-binding domain"/>
    <property type="match status" value="1"/>
</dbReference>